<feature type="compositionally biased region" description="Pro residues" evidence="1">
    <location>
        <begin position="396"/>
        <end position="409"/>
    </location>
</feature>
<evidence type="ECO:0000256" key="3">
    <source>
        <dbReference type="SAM" id="SignalP"/>
    </source>
</evidence>
<evidence type="ECO:0000256" key="1">
    <source>
        <dbReference type="SAM" id="MobiDB-lite"/>
    </source>
</evidence>
<keyword evidence="2" id="KW-0812">Transmembrane</keyword>
<organism evidence="4 5">
    <name type="scientific">Caenorhabditis japonica</name>
    <dbReference type="NCBI Taxonomy" id="281687"/>
    <lineage>
        <taxon>Eukaryota</taxon>
        <taxon>Metazoa</taxon>
        <taxon>Ecdysozoa</taxon>
        <taxon>Nematoda</taxon>
        <taxon>Chromadorea</taxon>
        <taxon>Rhabditida</taxon>
        <taxon>Rhabditina</taxon>
        <taxon>Rhabditomorpha</taxon>
        <taxon>Rhabditoidea</taxon>
        <taxon>Rhabditidae</taxon>
        <taxon>Peloderinae</taxon>
        <taxon>Caenorhabditis</taxon>
    </lineage>
</organism>
<keyword evidence="3" id="KW-0732">Signal</keyword>
<keyword evidence="2" id="KW-1133">Transmembrane helix</keyword>
<sequence length="528" mass="59987">MLLPIFLFFCLFHVATSVGTLKLELVSNQDCRIALAYTSKNVEFSTTLNLTKNQPRFTGRYAKEGETVLVFKISLVGGQAVQALRIPLMNGFKETRTLSFESVDLTIKSTFKCDEKYSDLWCGETAPKGNDNKQSNSIWKTIFDLLTSSLEIPLIGLLLVIIFLTIVLTRLFRRDFFKVQYISEISQDVELLATLRFCSPCSATMDEEVTDKNGYIVFHYRKSQNKDQFKKPFPPKRKGEKKTKTIKKAKMEEEKTEHHASSALVISSSSSSVQDVAMEAEAIPIDMDFRECGLMHDEGEEENEDAEYDTDEYSSDGDNGLFTNIISFIVSYAPVSDKQEDEEVSSYMGVLIQRLQPIQDEPVAVLSQRNPVARPPLASIPESGFITAPESETSPAPEPTAPNRLPPRFYPRRDIPRDPLTEPPNVDEFVELFYGITERHPRADQYPASFSRAMIEYCEDPYWTRRTVPLPRGVTVPPRPSDYYHIRDETPPPEDFNFVPPPGSIPLIIPPEAWALREERRRAHNSNL</sequence>
<feature type="region of interest" description="Disordered" evidence="1">
    <location>
        <begin position="376"/>
        <end position="410"/>
    </location>
</feature>
<keyword evidence="2" id="KW-0472">Membrane</keyword>
<feature type="transmembrane region" description="Helical" evidence="2">
    <location>
        <begin position="152"/>
        <end position="172"/>
    </location>
</feature>
<dbReference type="AlphaFoldDB" id="A0A8R1HXW0"/>
<dbReference type="PANTHER" id="PTHR39365:SF2">
    <property type="entry name" value="MX REGION OF TRA-2 RELATED-RELATED"/>
    <property type="match status" value="1"/>
</dbReference>
<feature type="region of interest" description="Disordered" evidence="1">
    <location>
        <begin position="227"/>
        <end position="264"/>
    </location>
</feature>
<dbReference type="Proteomes" id="UP000005237">
    <property type="component" value="Unassembled WGS sequence"/>
</dbReference>
<name>A0A8R1HXW0_CAEJA</name>
<protein>
    <submittedName>
        <fullName evidence="4">Uncharacterized protein</fullName>
    </submittedName>
</protein>
<reference evidence="4" key="2">
    <citation type="submission" date="2022-06" db="UniProtKB">
        <authorList>
            <consortium name="EnsemblMetazoa"/>
        </authorList>
    </citation>
    <scope>IDENTIFICATION</scope>
    <source>
        <strain evidence="4">DF5081</strain>
    </source>
</reference>
<dbReference type="EnsemblMetazoa" id="CJA11666b.1">
    <property type="protein sequence ID" value="CJA11666b.1"/>
    <property type="gene ID" value="WBGene00130870"/>
</dbReference>
<feature type="signal peptide" evidence="3">
    <location>
        <begin position="1"/>
        <end position="17"/>
    </location>
</feature>
<evidence type="ECO:0000313" key="4">
    <source>
        <dbReference type="EnsemblMetazoa" id="CJA11666b.1"/>
    </source>
</evidence>
<reference evidence="5" key="1">
    <citation type="submission" date="2010-08" db="EMBL/GenBank/DDBJ databases">
        <authorList>
            <consortium name="Caenorhabditis japonica Sequencing Consortium"/>
            <person name="Wilson R.K."/>
        </authorList>
    </citation>
    <scope>NUCLEOTIDE SEQUENCE [LARGE SCALE GENOMIC DNA]</scope>
    <source>
        <strain evidence="5">DF5081</strain>
    </source>
</reference>
<feature type="compositionally biased region" description="Basic and acidic residues" evidence="1">
    <location>
        <begin position="249"/>
        <end position="260"/>
    </location>
</feature>
<feature type="chain" id="PRO_5035761633" evidence="3">
    <location>
        <begin position="18"/>
        <end position="528"/>
    </location>
</feature>
<keyword evidence="5" id="KW-1185">Reference proteome</keyword>
<dbReference type="GO" id="GO:0040021">
    <property type="term" value="P:hermaphrodite germ-line sex determination"/>
    <property type="evidence" value="ECO:0007669"/>
    <property type="project" value="InterPro"/>
</dbReference>
<evidence type="ECO:0000313" key="5">
    <source>
        <dbReference type="Proteomes" id="UP000005237"/>
    </source>
</evidence>
<dbReference type="PANTHER" id="PTHR39365">
    <property type="entry name" value="MX REGION OF TRA-2 RELATED-RELATED"/>
    <property type="match status" value="1"/>
</dbReference>
<dbReference type="GO" id="GO:0042001">
    <property type="term" value="P:hermaphrodite somatic sex determination"/>
    <property type="evidence" value="ECO:0007669"/>
    <property type="project" value="InterPro"/>
</dbReference>
<feature type="compositionally biased region" description="Basic residues" evidence="1">
    <location>
        <begin position="233"/>
        <end position="248"/>
    </location>
</feature>
<proteinExistence type="predicted"/>
<accession>A0A8R1HXW0</accession>
<dbReference type="GO" id="GO:0005886">
    <property type="term" value="C:plasma membrane"/>
    <property type="evidence" value="ECO:0007669"/>
    <property type="project" value="TreeGrafter"/>
</dbReference>
<dbReference type="InterPro" id="IPR032848">
    <property type="entry name" value="Ce-Tra-2"/>
</dbReference>
<evidence type="ECO:0000256" key="2">
    <source>
        <dbReference type="SAM" id="Phobius"/>
    </source>
</evidence>
<dbReference type="GO" id="GO:0004888">
    <property type="term" value="F:transmembrane signaling receptor activity"/>
    <property type="evidence" value="ECO:0007669"/>
    <property type="project" value="InterPro"/>
</dbReference>